<sequence length="300" mass="32639">MKRYAKALGLQVVAMGRAGLAVREMNREGVRPPIQHPENPPPPVRPPLGAAPVLNNGSDARELFFYIRGEVRNLQSKKTTRGVHTGSLQGLHFRYQEMTISGTPTPLLVIPPSPTYLQGVKFEGVAASGSFFSARPTRDRKSVLGRRREREKNFSEDIQERGGWLPSSVLAVLGSQWCGESGEPFRKTHPNSPDRDSNLDLPAPGSLVYCKSSALANYATEADTSAIVYEGGYTSPPGTTSPSALGYFTSIHPLCPFPTNTHTPKTAAYQTILTHPVVEAGLLLRRDNAGAKYPTQQMTV</sequence>
<proteinExistence type="predicted"/>
<reference evidence="2" key="1">
    <citation type="submission" date="2020-11" db="EMBL/GenBank/DDBJ databases">
        <authorList>
            <person name="Tran Van P."/>
        </authorList>
    </citation>
    <scope>NUCLEOTIDE SEQUENCE</scope>
</reference>
<accession>A0A7R9EN06</accession>
<dbReference type="AlphaFoldDB" id="A0A7R9EN06"/>
<evidence type="ECO:0000256" key="1">
    <source>
        <dbReference type="SAM" id="MobiDB-lite"/>
    </source>
</evidence>
<protein>
    <submittedName>
        <fullName evidence="2">Uncharacterized protein</fullName>
    </submittedName>
</protein>
<feature type="region of interest" description="Disordered" evidence="1">
    <location>
        <begin position="181"/>
        <end position="200"/>
    </location>
</feature>
<organism evidence="2">
    <name type="scientific">Timema bartmani</name>
    <dbReference type="NCBI Taxonomy" id="61472"/>
    <lineage>
        <taxon>Eukaryota</taxon>
        <taxon>Metazoa</taxon>
        <taxon>Ecdysozoa</taxon>
        <taxon>Arthropoda</taxon>
        <taxon>Hexapoda</taxon>
        <taxon>Insecta</taxon>
        <taxon>Pterygota</taxon>
        <taxon>Neoptera</taxon>
        <taxon>Polyneoptera</taxon>
        <taxon>Phasmatodea</taxon>
        <taxon>Timematodea</taxon>
        <taxon>Timematoidea</taxon>
        <taxon>Timematidae</taxon>
        <taxon>Timema</taxon>
    </lineage>
</organism>
<name>A0A7R9EN06_9NEOP</name>
<dbReference type="EMBL" id="OD564273">
    <property type="protein sequence ID" value="CAD7437452.1"/>
    <property type="molecule type" value="Genomic_DNA"/>
</dbReference>
<gene>
    <name evidence="2" type="ORF">TBIB3V08_LOCUS63</name>
</gene>
<evidence type="ECO:0000313" key="2">
    <source>
        <dbReference type="EMBL" id="CAD7437452.1"/>
    </source>
</evidence>